<dbReference type="PANTHER" id="PTHR31591">
    <property type="entry name" value="UPF0613 PROTEIN PB24D3.06C"/>
    <property type="match status" value="1"/>
</dbReference>
<dbReference type="EMBL" id="OZ004259">
    <property type="protein sequence ID" value="CAK7918600.1"/>
    <property type="molecule type" value="Genomic_DNA"/>
</dbReference>
<accession>A0ABP0EKB6</accession>
<evidence type="ECO:0000313" key="1">
    <source>
        <dbReference type="EMBL" id="CAK7918600.1"/>
    </source>
</evidence>
<dbReference type="Gene3D" id="3.40.50.1820">
    <property type="entry name" value="alpha/beta hydrolase"/>
    <property type="match status" value="1"/>
</dbReference>
<gene>
    <name evidence="1" type="ORF">CAAN4_G13960</name>
</gene>
<evidence type="ECO:0000313" key="2">
    <source>
        <dbReference type="Proteomes" id="UP001497600"/>
    </source>
</evidence>
<reference evidence="1 2" key="1">
    <citation type="submission" date="2024-01" db="EMBL/GenBank/DDBJ databases">
        <authorList>
            <consortium name="Genoscope - CEA"/>
            <person name="William W."/>
        </authorList>
    </citation>
    <scope>NUCLEOTIDE SEQUENCE [LARGE SCALE GENOMIC DNA]</scope>
    <source>
        <strain evidence="1 2">29B2s-10</strain>
    </source>
</reference>
<name>A0ABP0EKB6_9ASCO</name>
<evidence type="ECO:0008006" key="3">
    <source>
        <dbReference type="Google" id="ProtNLM"/>
    </source>
</evidence>
<dbReference type="Pfam" id="PF08538">
    <property type="entry name" value="DUF1749"/>
    <property type="match status" value="1"/>
</dbReference>
<dbReference type="SUPFAM" id="SSF53474">
    <property type="entry name" value="alpha/beta-Hydrolases"/>
    <property type="match status" value="1"/>
</dbReference>
<dbReference type="PANTHER" id="PTHR31591:SF1">
    <property type="entry name" value="UPF0613 PROTEIN PB24D3.06C"/>
    <property type="match status" value="1"/>
</dbReference>
<dbReference type="InterPro" id="IPR013744">
    <property type="entry name" value="SidJ"/>
</dbReference>
<dbReference type="InterPro" id="IPR029058">
    <property type="entry name" value="AB_hydrolase_fold"/>
</dbReference>
<keyword evidence="2" id="KW-1185">Reference proteome</keyword>
<sequence>MVYVKTKPQSGILHEYSPGLTAFQFGGGQPKNVLVFIGGLGDGLLTVPYVANLAANIQESTNGEWTVVQALISASYQGWGTSTLSRDVKELGQLVSYLKSSDGGSFNKAVLMGHSTGCQDTLYYISKANPGDVPSLDGAILQAPVSDSEGFALGFKNKAEFDKSIEIVRKEYIETGKGQHILPEKFRREFWNTPITAYRYYSLASERGDDDFFSSYLTSKDHELTFGKVSIPLLVLYGSKDEFVPESVDKSKVINGWKDATNPKYWSPLSKILQGASHNVGPKSDSGAEEDLLSTVSEFIKQF</sequence>
<dbReference type="Proteomes" id="UP001497600">
    <property type="component" value="Chromosome G"/>
</dbReference>
<organism evidence="1 2">
    <name type="scientific">[Candida] anglica</name>
    <dbReference type="NCBI Taxonomy" id="148631"/>
    <lineage>
        <taxon>Eukaryota</taxon>
        <taxon>Fungi</taxon>
        <taxon>Dikarya</taxon>
        <taxon>Ascomycota</taxon>
        <taxon>Saccharomycotina</taxon>
        <taxon>Pichiomycetes</taxon>
        <taxon>Debaryomycetaceae</taxon>
        <taxon>Kurtzmaniella</taxon>
    </lineage>
</organism>
<protein>
    <recommendedName>
        <fullName evidence="3">DUF1749-domain-containing protein</fullName>
    </recommendedName>
</protein>
<proteinExistence type="predicted"/>